<evidence type="ECO:0000256" key="14">
    <source>
        <dbReference type="PIRSR" id="PIRSR001529-2"/>
    </source>
</evidence>
<evidence type="ECO:0000256" key="5">
    <source>
        <dbReference type="ARBA" id="ARBA00022598"/>
    </source>
</evidence>
<evidence type="ECO:0000256" key="8">
    <source>
        <dbReference type="ARBA" id="ARBA00022917"/>
    </source>
</evidence>
<evidence type="ECO:0000256" key="10">
    <source>
        <dbReference type="ARBA" id="ARBA00047929"/>
    </source>
</evidence>
<dbReference type="PRINTS" id="PR00981">
    <property type="entry name" value="TRNASYNTHSER"/>
</dbReference>
<dbReference type="EC" id="6.1.1.11" evidence="12"/>
<dbReference type="Gene3D" id="3.30.930.10">
    <property type="entry name" value="Bira Bifunctional Protein, Domain 2"/>
    <property type="match status" value="1"/>
</dbReference>
<gene>
    <name evidence="12" type="primary">serS</name>
    <name evidence="16" type="ORF">SAMN02910343_00453</name>
</gene>
<dbReference type="GeneID" id="87755498"/>
<keyword evidence="9 12" id="KW-0030">Aminoacyl-tRNA synthetase</keyword>
<comment type="function">
    <text evidence="12">Catalyzes the attachment of serine to tRNA(Ser). Is also able to aminoacylate tRNA(Sec) with serine, to form the misacylated tRNA L-seryl-tRNA(Sec), which will be further converted into selenocysteinyl-tRNA(Sec).</text>
</comment>
<evidence type="ECO:0000313" key="16">
    <source>
        <dbReference type="EMBL" id="SDA42022.1"/>
    </source>
</evidence>
<keyword evidence="4 12" id="KW-0963">Cytoplasm</keyword>
<evidence type="ECO:0000256" key="9">
    <source>
        <dbReference type="ARBA" id="ARBA00023146"/>
    </source>
</evidence>
<keyword evidence="8 12" id="KW-0648">Protein biosynthesis</keyword>
<accession>A0A1G5V822</accession>
<feature type="binding site" evidence="13">
    <location>
        <position position="230"/>
    </location>
    <ligand>
        <name>L-serine</name>
        <dbReference type="ChEBI" id="CHEBI:33384"/>
    </ligand>
</feature>
<dbReference type="Pfam" id="PF02403">
    <property type="entry name" value="Seryl_tRNA_N"/>
    <property type="match status" value="1"/>
</dbReference>
<reference evidence="16 17" key="1">
    <citation type="submission" date="2016-10" db="EMBL/GenBank/DDBJ databases">
        <authorList>
            <person name="de Groot N.N."/>
        </authorList>
    </citation>
    <scope>NUCLEOTIDE SEQUENCE [LARGE SCALE GENOMIC DNA]</scope>
    <source>
        <strain evidence="16 17">DSM 15230</strain>
    </source>
</reference>
<feature type="binding site" evidence="13">
    <location>
        <position position="382"/>
    </location>
    <ligand>
        <name>L-serine</name>
        <dbReference type="ChEBI" id="CHEBI:33384"/>
    </ligand>
</feature>
<dbReference type="GO" id="GO:0004828">
    <property type="term" value="F:serine-tRNA ligase activity"/>
    <property type="evidence" value="ECO:0007669"/>
    <property type="project" value="UniProtKB-UniRule"/>
</dbReference>
<dbReference type="AlphaFoldDB" id="A0A1G5V822"/>
<evidence type="ECO:0000256" key="4">
    <source>
        <dbReference type="ARBA" id="ARBA00022490"/>
    </source>
</evidence>
<dbReference type="GO" id="GO:0005737">
    <property type="term" value="C:cytoplasm"/>
    <property type="evidence" value="ECO:0007669"/>
    <property type="project" value="UniProtKB-SubCell"/>
</dbReference>
<dbReference type="Proteomes" id="UP000199689">
    <property type="component" value="Unassembled WGS sequence"/>
</dbReference>
<dbReference type="InterPro" id="IPR042103">
    <property type="entry name" value="SerRS_1_N_sf"/>
</dbReference>
<dbReference type="NCBIfam" id="TIGR00414">
    <property type="entry name" value="serS"/>
    <property type="match status" value="1"/>
</dbReference>
<comment type="subcellular location">
    <subcellularLocation>
        <location evidence="1 12">Cytoplasm</location>
    </subcellularLocation>
</comment>
<dbReference type="SUPFAM" id="SSF46589">
    <property type="entry name" value="tRNA-binding arm"/>
    <property type="match status" value="1"/>
</dbReference>
<dbReference type="OrthoDB" id="9804647at2"/>
<dbReference type="InterPro" id="IPR006195">
    <property type="entry name" value="aa-tRNA-synth_II"/>
</dbReference>
<protein>
    <recommendedName>
        <fullName evidence="12">Serine--tRNA ligase</fullName>
        <ecNumber evidence="12">6.1.1.11</ecNumber>
    </recommendedName>
    <alternativeName>
        <fullName evidence="12">Seryl-tRNA synthetase</fullName>
        <shortName evidence="12">SerRS</shortName>
    </alternativeName>
    <alternativeName>
        <fullName evidence="12">Seryl-tRNA(Ser/Sec) synthetase</fullName>
    </alternativeName>
</protein>
<dbReference type="InterPro" id="IPR045864">
    <property type="entry name" value="aa-tRNA-synth_II/BPL/LPL"/>
</dbReference>
<dbReference type="GO" id="GO:0016740">
    <property type="term" value="F:transferase activity"/>
    <property type="evidence" value="ECO:0007669"/>
    <property type="project" value="UniProtKB-ARBA"/>
</dbReference>
<proteinExistence type="inferred from homology"/>
<dbReference type="UniPathway" id="UPA00906">
    <property type="reaction ID" value="UER00895"/>
</dbReference>
<evidence type="ECO:0000256" key="1">
    <source>
        <dbReference type="ARBA" id="ARBA00004496"/>
    </source>
</evidence>
<feature type="binding site" evidence="13">
    <location>
        <position position="261"/>
    </location>
    <ligand>
        <name>L-serine</name>
        <dbReference type="ChEBI" id="CHEBI:33384"/>
    </ligand>
</feature>
<dbReference type="Pfam" id="PF00587">
    <property type="entry name" value="tRNA-synt_2b"/>
    <property type="match status" value="1"/>
</dbReference>
<evidence type="ECO:0000256" key="7">
    <source>
        <dbReference type="ARBA" id="ARBA00022840"/>
    </source>
</evidence>
<evidence type="ECO:0000256" key="13">
    <source>
        <dbReference type="PIRSR" id="PIRSR001529-1"/>
    </source>
</evidence>
<dbReference type="GO" id="GO:0006434">
    <property type="term" value="P:seryl-tRNA aminoacylation"/>
    <property type="evidence" value="ECO:0007669"/>
    <property type="project" value="UniProtKB-UniRule"/>
</dbReference>
<dbReference type="PROSITE" id="PS50862">
    <property type="entry name" value="AA_TRNA_LIGASE_II"/>
    <property type="match status" value="1"/>
</dbReference>
<dbReference type="InterPro" id="IPR015866">
    <property type="entry name" value="Ser-tRNA-synth_1_N"/>
</dbReference>
<comment type="similarity">
    <text evidence="3 12">Belongs to the class-II aminoacyl-tRNA synthetase family. Type-1 seryl-tRNA synthetase subfamily.</text>
</comment>
<comment type="catalytic activity">
    <reaction evidence="10 12">
        <text>tRNA(Sec) + L-serine + ATP = L-seryl-tRNA(Sec) + AMP + diphosphate + H(+)</text>
        <dbReference type="Rhea" id="RHEA:42580"/>
        <dbReference type="Rhea" id="RHEA-COMP:9742"/>
        <dbReference type="Rhea" id="RHEA-COMP:10128"/>
        <dbReference type="ChEBI" id="CHEBI:15378"/>
        <dbReference type="ChEBI" id="CHEBI:30616"/>
        <dbReference type="ChEBI" id="CHEBI:33019"/>
        <dbReference type="ChEBI" id="CHEBI:33384"/>
        <dbReference type="ChEBI" id="CHEBI:78442"/>
        <dbReference type="ChEBI" id="CHEBI:78533"/>
        <dbReference type="ChEBI" id="CHEBI:456215"/>
        <dbReference type="EC" id="6.1.1.11"/>
    </reaction>
</comment>
<comment type="catalytic activity">
    <reaction evidence="11 12">
        <text>tRNA(Ser) + L-serine + ATP = L-seryl-tRNA(Ser) + AMP + diphosphate + H(+)</text>
        <dbReference type="Rhea" id="RHEA:12292"/>
        <dbReference type="Rhea" id="RHEA-COMP:9669"/>
        <dbReference type="Rhea" id="RHEA-COMP:9703"/>
        <dbReference type="ChEBI" id="CHEBI:15378"/>
        <dbReference type="ChEBI" id="CHEBI:30616"/>
        <dbReference type="ChEBI" id="CHEBI:33019"/>
        <dbReference type="ChEBI" id="CHEBI:33384"/>
        <dbReference type="ChEBI" id="CHEBI:78442"/>
        <dbReference type="ChEBI" id="CHEBI:78533"/>
        <dbReference type="ChEBI" id="CHEBI:456215"/>
        <dbReference type="EC" id="6.1.1.11"/>
    </reaction>
</comment>
<dbReference type="InterPro" id="IPR033729">
    <property type="entry name" value="SerRS_core"/>
</dbReference>
<dbReference type="InterPro" id="IPR002314">
    <property type="entry name" value="aa-tRNA-synt_IIb"/>
</dbReference>
<keyword evidence="5 12" id="KW-0436">Ligase</keyword>
<feature type="binding site" evidence="12 13">
    <location>
        <position position="284"/>
    </location>
    <ligand>
        <name>L-serine</name>
        <dbReference type="ChEBI" id="CHEBI:33384"/>
    </ligand>
</feature>
<dbReference type="InterPro" id="IPR002317">
    <property type="entry name" value="Ser-tRNA-ligase_type_1"/>
</dbReference>
<comment type="subunit">
    <text evidence="12">Homodimer. The tRNA molecule binds across the dimer.</text>
</comment>
<feature type="binding site" evidence="12">
    <location>
        <position position="384"/>
    </location>
    <ligand>
        <name>L-serine</name>
        <dbReference type="ChEBI" id="CHEBI:33384"/>
    </ligand>
</feature>
<evidence type="ECO:0000256" key="2">
    <source>
        <dbReference type="ARBA" id="ARBA00005045"/>
    </source>
</evidence>
<dbReference type="RefSeq" id="WP_091363401.1">
    <property type="nucleotide sequence ID" value="NZ_CALJSX010000028.1"/>
</dbReference>
<dbReference type="PIRSF" id="PIRSF001529">
    <property type="entry name" value="Ser-tRNA-synth_IIa"/>
    <property type="match status" value="1"/>
</dbReference>
<evidence type="ECO:0000256" key="11">
    <source>
        <dbReference type="ARBA" id="ARBA00048823"/>
    </source>
</evidence>
<comment type="caution">
    <text evidence="12">Lacks conserved residue(s) required for the propagation of feature annotation.</text>
</comment>
<dbReference type="PANTHER" id="PTHR43697">
    <property type="entry name" value="SERYL-TRNA SYNTHETASE"/>
    <property type="match status" value="1"/>
</dbReference>
<feature type="binding site" evidence="12 14">
    <location>
        <begin position="261"/>
        <end position="263"/>
    </location>
    <ligand>
        <name>ATP</name>
        <dbReference type="ChEBI" id="CHEBI:30616"/>
    </ligand>
</feature>
<evidence type="ECO:0000313" key="17">
    <source>
        <dbReference type="Proteomes" id="UP000199689"/>
    </source>
</evidence>
<comment type="domain">
    <text evidence="12">Consists of two distinct domains, a catalytic core and a N-terminal extension that is involved in tRNA binding.</text>
</comment>
<sequence>MLDMKFIREHADEVKQNLINRHNAFDLDKVLELDKQRRALLTETEKLKSEKNAVSREIPAAKKAGKDVQPIIKAMKEVGKKIDAIDTQLKDIDTNLHDLLLRIPNMCDKSVPLGKDDSENPEVRRWGEPRHFDFPIKAHYELGSDLGILDSDRAGKVSGSRFYFYLGMAARLERAIYNLMLDMHTQESDFTEVIPPYIINGASMQGTGQLPKFAEDMYKVEGEDMYMTPTAEVPLTNYYAGEILDGDMLPVHLTAFTPCFRKEAGSAGKDTRGLIRQHQFHKVEMVKYCKPEDSWDELESLTHEAERVLQRLELPYHVVCLCTGDIGFSSAKTYDIEVWMPAQNKYREISSCSNCLDFQARRANIRFRRQHGAKPEFVHTLNGSGLAVGRTVAAIMENYQQEDGSILIPKALQPYMGGATVITRREGFKSSKGKDAE</sequence>
<evidence type="ECO:0000256" key="6">
    <source>
        <dbReference type="ARBA" id="ARBA00022741"/>
    </source>
</evidence>
<keyword evidence="7 12" id="KW-0067">ATP-binding</keyword>
<keyword evidence="6 12" id="KW-0547">Nucleotide-binding</keyword>
<organism evidence="16 17">
    <name type="scientific">Allisonella histaminiformans</name>
    <dbReference type="NCBI Taxonomy" id="209880"/>
    <lineage>
        <taxon>Bacteria</taxon>
        <taxon>Bacillati</taxon>
        <taxon>Bacillota</taxon>
        <taxon>Negativicutes</taxon>
        <taxon>Veillonellales</taxon>
        <taxon>Veillonellaceae</taxon>
        <taxon>Allisonella</taxon>
    </lineage>
</organism>
<evidence type="ECO:0000256" key="12">
    <source>
        <dbReference type="HAMAP-Rule" id="MF_00176"/>
    </source>
</evidence>
<dbReference type="HAMAP" id="MF_00176">
    <property type="entry name" value="Ser_tRNA_synth_type1"/>
    <property type="match status" value="1"/>
</dbReference>
<dbReference type="GO" id="GO:0140096">
    <property type="term" value="F:catalytic activity, acting on a protein"/>
    <property type="evidence" value="ECO:0007669"/>
    <property type="project" value="UniProtKB-ARBA"/>
</dbReference>
<dbReference type="SUPFAM" id="SSF55681">
    <property type="entry name" value="Class II aaRS and biotin synthetases"/>
    <property type="match status" value="1"/>
</dbReference>
<evidence type="ECO:0000256" key="3">
    <source>
        <dbReference type="ARBA" id="ARBA00010728"/>
    </source>
</evidence>
<comment type="pathway">
    <text evidence="2 12">Aminoacyl-tRNA biosynthesis; selenocysteinyl-tRNA(Sec) biosynthesis; L-seryl-tRNA(Sec) from L-serine and tRNA(Sec): step 1/1.</text>
</comment>
<feature type="binding site" evidence="12 14">
    <location>
        <begin position="348"/>
        <end position="351"/>
    </location>
    <ligand>
        <name>ATP</name>
        <dbReference type="ChEBI" id="CHEBI:30616"/>
    </ligand>
</feature>
<evidence type="ECO:0000259" key="15">
    <source>
        <dbReference type="PROSITE" id="PS50862"/>
    </source>
</evidence>
<dbReference type="InterPro" id="IPR010978">
    <property type="entry name" value="tRNA-bd_arm"/>
</dbReference>
<keyword evidence="17" id="KW-1185">Reference proteome</keyword>
<dbReference type="STRING" id="209880.SAMN02910343_00453"/>
<dbReference type="EMBL" id="FMXA01000005">
    <property type="protein sequence ID" value="SDA42022.1"/>
    <property type="molecule type" value="Genomic_DNA"/>
</dbReference>
<dbReference type="Gene3D" id="1.10.287.40">
    <property type="entry name" value="Serine-tRNA synthetase, tRNA binding domain"/>
    <property type="match status" value="1"/>
</dbReference>
<feature type="binding site" evidence="12">
    <location>
        <begin position="230"/>
        <end position="232"/>
    </location>
    <ligand>
        <name>L-serine</name>
        <dbReference type="ChEBI" id="CHEBI:33384"/>
    </ligand>
</feature>
<name>A0A1G5V822_9FIRM</name>
<feature type="domain" description="Aminoacyl-transfer RNA synthetases class-II family profile" evidence="15">
    <location>
        <begin position="171"/>
        <end position="409"/>
    </location>
</feature>
<dbReference type="GO" id="GO:0005524">
    <property type="term" value="F:ATP binding"/>
    <property type="evidence" value="ECO:0007669"/>
    <property type="project" value="UniProtKB-UniRule"/>
</dbReference>
<dbReference type="CDD" id="cd00770">
    <property type="entry name" value="SerRS_core"/>
    <property type="match status" value="1"/>
</dbReference>
<dbReference type="PANTHER" id="PTHR43697:SF1">
    <property type="entry name" value="SERINE--TRNA LIGASE"/>
    <property type="match status" value="1"/>
</dbReference>
<dbReference type="GO" id="GO:0016260">
    <property type="term" value="P:selenocysteine biosynthetic process"/>
    <property type="evidence" value="ECO:0007669"/>
    <property type="project" value="UniProtKB-UniRule"/>
</dbReference>